<comment type="cofactor">
    <cofactor evidence="7">
        <name>Zn(2+)</name>
        <dbReference type="ChEBI" id="CHEBI:29105"/>
    </cofactor>
    <text evidence="7">Binds 1 zinc ion.</text>
</comment>
<dbReference type="PROSITE" id="PS01306">
    <property type="entry name" value="UPF0054"/>
    <property type="match status" value="1"/>
</dbReference>
<sequence length="155" mass="16763">MNIEIANQQSALAVDEDRIRRVATAILGDAGYHEGDLSVAVVDDPTIHELNVRHLAHDYPTDVLSFALTDEPPRLEGEVIVSADTAIENAADYGWPPENELLLYVVHGVLHLAGHRDKADDEVAAMRAAETQYLRLAGVEPPATPTTAAPEVAPR</sequence>
<dbReference type="AlphaFoldDB" id="A0A5C6AAL7"/>
<protein>
    <recommendedName>
        <fullName evidence="7">Endoribonuclease YbeY</fullName>
        <ecNumber evidence="7">3.1.-.-</ecNumber>
    </recommendedName>
</protein>
<keyword evidence="7" id="KW-0690">Ribosome biogenesis</keyword>
<comment type="similarity">
    <text evidence="1 7">Belongs to the endoribonuclease YbeY family.</text>
</comment>
<keyword evidence="3 7" id="KW-0479">Metal-binding</keyword>
<keyword evidence="7" id="KW-0698">rRNA processing</keyword>
<evidence type="ECO:0000256" key="7">
    <source>
        <dbReference type="HAMAP-Rule" id="MF_00009"/>
    </source>
</evidence>
<dbReference type="InterPro" id="IPR023091">
    <property type="entry name" value="MetalPrtase_cat_dom_sf_prd"/>
</dbReference>
<dbReference type="GO" id="GO:0004521">
    <property type="term" value="F:RNA endonuclease activity"/>
    <property type="evidence" value="ECO:0007669"/>
    <property type="project" value="UniProtKB-UniRule"/>
</dbReference>
<keyword evidence="7" id="KW-0963">Cytoplasm</keyword>
<dbReference type="InterPro" id="IPR020549">
    <property type="entry name" value="YbeY_CS"/>
</dbReference>
<dbReference type="HAMAP" id="MF_00009">
    <property type="entry name" value="Endoribonucl_YbeY"/>
    <property type="match status" value="1"/>
</dbReference>
<evidence type="ECO:0000256" key="5">
    <source>
        <dbReference type="ARBA" id="ARBA00022801"/>
    </source>
</evidence>
<name>A0A5C6AAL7_9BACT</name>
<dbReference type="Pfam" id="PF02130">
    <property type="entry name" value="YbeY"/>
    <property type="match status" value="1"/>
</dbReference>
<organism evidence="8 9">
    <name type="scientific">Botrimarina colliarenosi</name>
    <dbReference type="NCBI Taxonomy" id="2528001"/>
    <lineage>
        <taxon>Bacteria</taxon>
        <taxon>Pseudomonadati</taxon>
        <taxon>Planctomycetota</taxon>
        <taxon>Planctomycetia</taxon>
        <taxon>Pirellulales</taxon>
        <taxon>Lacipirellulaceae</taxon>
        <taxon>Botrimarina</taxon>
    </lineage>
</organism>
<dbReference type="GO" id="GO:0008270">
    <property type="term" value="F:zinc ion binding"/>
    <property type="evidence" value="ECO:0007669"/>
    <property type="project" value="UniProtKB-UniRule"/>
</dbReference>
<dbReference type="EC" id="3.1.-.-" evidence="7"/>
<evidence type="ECO:0000256" key="1">
    <source>
        <dbReference type="ARBA" id="ARBA00010875"/>
    </source>
</evidence>
<dbReference type="GO" id="GO:0005737">
    <property type="term" value="C:cytoplasm"/>
    <property type="evidence" value="ECO:0007669"/>
    <property type="project" value="UniProtKB-SubCell"/>
</dbReference>
<evidence type="ECO:0000313" key="8">
    <source>
        <dbReference type="EMBL" id="TWT96599.1"/>
    </source>
</evidence>
<feature type="binding site" evidence="7">
    <location>
        <position position="107"/>
    </location>
    <ligand>
        <name>Zn(2+)</name>
        <dbReference type="ChEBI" id="CHEBI:29105"/>
        <note>catalytic</note>
    </ligand>
</feature>
<accession>A0A5C6AAL7</accession>
<dbReference type="OrthoDB" id="9807740at2"/>
<dbReference type="GO" id="GO:0006364">
    <property type="term" value="P:rRNA processing"/>
    <property type="evidence" value="ECO:0007669"/>
    <property type="project" value="UniProtKB-UniRule"/>
</dbReference>
<comment type="subcellular location">
    <subcellularLocation>
        <location evidence="7">Cytoplasm</location>
    </subcellularLocation>
</comment>
<evidence type="ECO:0000256" key="3">
    <source>
        <dbReference type="ARBA" id="ARBA00022723"/>
    </source>
</evidence>
<dbReference type="NCBIfam" id="TIGR00043">
    <property type="entry name" value="rRNA maturation RNase YbeY"/>
    <property type="match status" value="1"/>
</dbReference>
<dbReference type="EMBL" id="SJPR01000003">
    <property type="protein sequence ID" value="TWT96599.1"/>
    <property type="molecule type" value="Genomic_DNA"/>
</dbReference>
<dbReference type="GO" id="GO:0004222">
    <property type="term" value="F:metalloendopeptidase activity"/>
    <property type="evidence" value="ECO:0007669"/>
    <property type="project" value="InterPro"/>
</dbReference>
<feature type="binding site" evidence="7">
    <location>
        <position position="111"/>
    </location>
    <ligand>
        <name>Zn(2+)</name>
        <dbReference type="ChEBI" id="CHEBI:29105"/>
        <note>catalytic</note>
    </ligand>
</feature>
<dbReference type="InterPro" id="IPR002036">
    <property type="entry name" value="YbeY"/>
</dbReference>
<feature type="binding site" evidence="7">
    <location>
        <position position="117"/>
    </location>
    <ligand>
        <name>Zn(2+)</name>
        <dbReference type="ChEBI" id="CHEBI:29105"/>
        <note>catalytic</note>
    </ligand>
</feature>
<keyword evidence="2 7" id="KW-0540">Nuclease</keyword>
<proteinExistence type="inferred from homology"/>
<evidence type="ECO:0000256" key="2">
    <source>
        <dbReference type="ARBA" id="ARBA00022722"/>
    </source>
</evidence>
<keyword evidence="5 7" id="KW-0378">Hydrolase</keyword>
<dbReference type="PANTHER" id="PTHR46986:SF1">
    <property type="entry name" value="ENDORIBONUCLEASE YBEY, CHLOROPLASTIC"/>
    <property type="match status" value="1"/>
</dbReference>
<comment type="caution">
    <text evidence="8">The sequence shown here is derived from an EMBL/GenBank/DDBJ whole genome shotgun (WGS) entry which is preliminary data.</text>
</comment>
<dbReference type="SUPFAM" id="SSF55486">
    <property type="entry name" value="Metalloproteases ('zincins'), catalytic domain"/>
    <property type="match status" value="1"/>
</dbReference>
<dbReference type="Gene3D" id="3.40.390.30">
    <property type="entry name" value="Metalloproteases ('zincins'), catalytic domain"/>
    <property type="match status" value="1"/>
</dbReference>
<gene>
    <name evidence="7 8" type="primary">ybeY</name>
    <name evidence="8" type="ORF">Pla108_23680</name>
</gene>
<keyword evidence="9" id="KW-1185">Reference proteome</keyword>
<keyword evidence="6 7" id="KW-0862">Zinc</keyword>
<reference evidence="8 9" key="1">
    <citation type="submission" date="2019-02" db="EMBL/GenBank/DDBJ databases">
        <title>Deep-cultivation of Planctomycetes and their phenomic and genomic characterization uncovers novel biology.</title>
        <authorList>
            <person name="Wiegand S."/>
            <person name="Jogler M."/>
            <person name="Boedeker C."/>
            <person name="Pinto D."/>
            <person name="Vollmers J."/>
            <person name="Rivas-Marin E."/>
            <person name="Kohn T."/>
            <person name="Peeters S.H."/>
            <person name="Heuer A."/>
            <person name="Rast P."/>
            <person name="Oberbeckmann S."/>
            <person name="Bunk B."/>
            <person name="Jeske O."/>
            <person name="Meyerdierks A."/>
            <person name="Storesund J.E."/>
            <person name="Kallscheuer N."/>
            <person name="Luecker S."/>
            <person name="Lage O.M."/>
            <person name="Pohl T."/>
            <person name="Merkel B.J."/>
            <person name="Hornburger P."/>
            <person name="Mueller R.-W."/>
            <person name="Bruemmer F."/>
            <person name="Labrenz M."/>
            <person name="Spormann A.M."/>
            <person name="Op Den Camp H."/>
            <person name="Overmann J."/>
            <person name="Amann R."/>
            <person name="Jetten M.S.M."/>
            <person name="Mascher T."/>
            <person name="Medema M.H."/>
            <person name="Devos D.P."/>
            <person name="Kaster A.-K."/>
            <person name="Ovreas L."/>
            <person name="Rohde M."/>
            <person name="Galperin M.Y."/>
            <person name="Jogler C."/>
        </authorList>
    </citation>
    <scope>NUCLEOTIDE SEQUENCE [LARGE SCALE GENOMIC DNA]</scope>
    <source>
        <strain evidence="8 9">Pla108</strain>
    </source>
</reference>
<evidence type="ECO:0000313" key="9">
    <source>
        <dbReference type="Proteomes" id="UP000317421"/>
    </source>
</evidence>
<evidence type="ECO:0000256" key="4">
    <source>
        <dbReference type="ARBA" id="ARBA00022759"/>
    </source>
</evidence>
<dbReference type="PANTHER" id="PTHR46986">
    <property type="entry name" value="ENDORIBONUCLEASE YBEY, CHLOROPLASTIC"/>
    <property type="match status" value="1"/>
</dbReference>
<evidence type="ECO:0000256" key="6">
    <source>
        <dbReference type="ARBA" id="ARBA00022833"/>
    </source>
</evidence>
<keyword evidence="4 7" id="KW-0255">Endonuclease</keyword>
<comment type="function">
    <text evidence="7">Single strand-specific metallo-endoribonuclease involved in late-stage 70S ribosome quality control and in maturation of the 3' terminus of the 16S rRNA.</text>
</comment>
<dbReference type="Proteomes" id="UP000317421">
    <property type="component" value="Unassembled WGS sequence"/>
</dbReference>
<dbReference type="RefSeq" id="WP_146445124.1">
    <property type="nucleotide sequence ID" value="NZ_SJPR01000003.1"/>
</dbReference>